<dbReference type="OrthoDB" id="195551at2"/>
<evidence type="ECO:0008006" key="3">
    <source>
        <dbReference type="Google" id="ProtNLM"/>
    </source>
</evidence>
<reference evidence="1 2" key="1">
    <citation type="submission" date="2016-11" db="EMBL/GenBank/DDBJ databases">
        <authorList>
            <person name="Jaros S."/>
            <person name="Januszkiewicz K."/>
            <person name="Wedrychowicz H."/>
        </authorList>
    </citation>
    <scope>NUCLEOTIDE SEQUENCE [LARGE SCALE GENOMIC DNA]</scope>
    <source>
        <strain evidence="1 2">DSM 18772</strain>
    </source>
</reference>
<evidence type="ECO:0000313" key="2">
    <source>
        <dbReference type="Proteomes" id="UP000184510"/>
    </source>
</evidence>
<dbReference type="RefSeq" id="WP_143158055.1">
    <property type="nucleotide sequence ID" value="NZ_FQYR01000002.1"/>
</dbReference>
<dbReference type="AlphaFoldDB" id="A0A1M6D7H0"/>
<dbReference type="STRING" id="1123071.SAMN02745181_0664"/>
<keyword evidence="2" id="KW-1185">Reference proteome</keyword>
<dbReference type="InterPro" id="IPR015068">
    <property type="entry name" value="DUF1877"/>
</dbReference>
<dbReference type="InterPro" id="IPR035944">
    <property type="entry name" value="YfbM-like_sf"/>
</dbReference>
<protein>
    <recommendedName>
        <fullName evidence="3">DUF1877 domain-containing protein</fullName>
    </recommendedName>
</protein>
<name>A0A1M6D7H0_9BACT</name>
<dbReference type="SUPFAM" id="SSF111069">
    <property type="entry name" value="Hypothetical protein yfbM"/>
    <property type="match status" value="1"/>
</dbReference>
<dbReference type="Pfam" id="PF08974">
    <property type="entry name" value="DUF1877"/>
    <property type="match status" value="1"/>
</dbReference>
<dbReference type="Gene3D" id="3.40.1760.10">
    <property type="entry name" value="YfbM-like super family"/>
    <property type="match status" value="1"/>
</dbReference>
<dbReference type="Proteomes" id="UP000184510">
    <property type="component" value="Unassembled WGS sequence"/>
</dbReference>
<gene>
    <name evidence="1" type="ORF">SAMN02745181_0664</name>
</gene>
<dbReference type="InParanoid" id="A0A1M6D7H0"/>
<proteinExistence type="predicted"/>
<accession>A0A1M6D7H0</accession>
<dbReference type="EMBL" id="FQYR01000002">
    <property type="protein sequence ID" value="SHI69139.1"/>
    <property type="molecule type" value="Genomic_DNA"/>
</dbReference>
<organism evidence="1 2">
    <name type="scientific">Rubritalea squalenifaciens DSM 18772</name>
    <dbReference type="NCBI Taxonomy" id="1123071"/>
    <lineage>
        <taxon>Bacteria</taxon>
        <taxon>Pseudomonadati</taxon>
        <taxon>Verrucomicrobiota</taxon>
        <taxon>Verrucomicrobiia</taxon>
        <taxon>Verrucomicrobiales</taxon>
        <taxon>Rubritaleaceae</taxon>
        <taxon>Rubritalea</taxon>
    </lineage>
</organism>
<sequence>MITVFTRVETDDIDSLINDPEVVLALVEDLGFDPSDLLSLAGQAENIENVDPMALLQSMEERWNGEGQTFSLEDQIYLLTHILQQTEIHKGSRIANLHRAGKAAPVYTEHGPVRVITPEEAKEIAQELELLPVENIQGYAKLESLNAAGVLPHENWTEQELITAPLWQLYDALGLFFKNASEGDQYILLAVTD</sequence>
<evidence type="ECO:0000313" key="1">
    <source>
        <dbReference type="EMBL" id="SHI69139.1"/>
    </source>
</evidence>